<keyword evidence="2" id="KW-1185">Reference proteome</keyword>
<dbReference type="OrthoDB" id="7839994at2"/>
<proteinExistence type="predicted"/>
<dbReference type="Proteomes" id="UP000245909">
    <property type="component" value="Unassembled WGS sequence"/>
</dbReference>
<dbReference type="RefSeq" id="WP_116631435.1">
    <property type="nucleotide sequence ID" value="NZ_QENU01000003.1"/>
</dbReference>
<dbReference type="AlphaFoldDB" id="A0A2U0TAG5"/>
<protein>
    <submittedName>
        <fullName evidence="1">Uncharacterized protein</fullName>
    </submittedName>
</protein>
<name>A0A2U0TAG5_9PAST</name>
<comment type="caution">
    <text evidence="1">The sequence shown here is derived from an EMBL/GenBank/DDBJ whole genome shotgun (WGS) entry which is preliminary data.</text>
</comment>
<accession>A0A2U0TAG5</accession>
<organism evidence="1 2">
    <name type="scientific">Alitibacter langaaensis DSM 22999</name>
    <dbReference type="NCBI Taxonomy" id="1122935"/>
    <lineage>
        <taxon>Bacteria</taxon>
        <taxon>Pseudomonadati</taxon>
        <taxon>Pseudomonadota</taxon>
        <taxon>Gammaproteobacteria</taxon>
        <taxon>Pasteurellales</taxon>
        <taxon>Pasteurellaceae</taxon>
        <taxon>Alitibacter</taxon>
    </lineage>
</organism>
<evidence type="ECO:0000313" key="1">
    <source>
        <dbReference type="EMBL" id="PVX40568.1"/>
    </source>
</evidence>
<dbReference type="EMBL" id="QENU01000003">
    <property type="protein sequence ID" value="PVX40568.1"/>
    <property type="molecule type" value="Genomic_DNA"/>
</dbReference>
<gene>
    <name evidence="1" type="ORF">C8D76_103141</name>
</gene>
<evidence type="ECO:0000313" key="2">
    <source>
        <dbReference type="Proteomes" id="UP000245909"/>
    </source>
</evidence>
<sequence length="370" mass="41847">MKNNKTDTLLFLEQLARYLTIKNWQIAFELEYAIIWQRELGHQILEITVPKPSAEDSDEILEKTLKKLANFEEKTVETLKLNISNQYTDKLSVRVVGESVKDGTIPLDDGVKLFEKTKHLINALALSAKNKKAVFGHNSGGKNVAEFMSQVRLGQTQIGSYIVNLSYPVENIDVKDQNEIIQAISFSRSVSHNLVNSLKKLKEKITHYENNPTSFAELIPEGVSHNLCEAIIGLSGSEQQRKVEIKLQAGEINDEAMPSKAFNIQFDQNEIKVVQIASKYYQGEYTLPRYEIIGKIVGLHSSNLAEGGYIQVPCKIENKTVEIRIDLSPEQYQLAAEAHKTEQQIQCKGENLYINKKKGRLQKLNSMNIL</sequence>
<reference evidence="1 2" key="1">
    <citation type="submission" date="2018-05" db="EMBL/GenBank/DDBJ databases">
        <title>Genomic Encyclopedia of Type Strains, Phase IV (KMG-IV): sequencing the most valuable type-strain genomes for metagenomic binning, comparative biology and taxonomic classification.</title>
        <authorList>
            <person name="Goeker M."/>
        </authorList>
    </citation>
    <scope>NUCLEOTIDE SEQUENCE [LARGE SCALE GENOMIC DNA]</scope>
    <source>
        <strain evidence="1 2">DSM 22999</strain>
    </source>
</reference>